<sequence length="180" mass="20083">MFACHENLQPLTGAGSPTRQIQCCSLLISPPLPNCLSLLLLVLAYWPLVLRPKSLWELLLRALGNCSARQAHLKLFGVYANKEMFLAQTCRRVLRRFVLLCGESDLFEGSSPSCNIDSTKLPYGQSPLEYKDLGLLDMEASSHTRVWFIAQSKSSCSVNPPPNSHHTRATLQIWLPSTQT</sequence>
<evidence type="ECO:0000313" key="1">
    <source>
        <dbReference type="EMBL" id="KAG9237274.1"/>
    </source>
</evidence>
<keyword evidence="2" id="KW-1185">Reference proteome</keyword>
<reference evidence="1" key="1">
    <citation type="journal article" date="2021" name="IMA Fungus">
        <title>Genomic characterization of three marine fungi, including Emericellopsis atlantica sp. nov. with signatures of a generalist lifestyle and marine biomass degradation.</title>
        <authorList>
            <person name="Hagestad O.C."/>
            <person name="Hou L."/>
            <person name="Andersen J.H."/>
            <person name="Hansen E.H."/>
            <person name="Altermark B."/>
            <person name="Li C."/>
            <person name="Kuhnert E."/>
            <person name="Cox R.J."/>
            <person name="Crous P.W."/>
            <person name="Spatafora J.W."/>
            <person name="Lail K."/>
            <person name="Amirebrahimi M."/>
            <person name="Lipzen A."/>
            <person name="Pangilinan J."/>
            <person name="Andreopoulos W."/>
            <person name="Hayes R.D."/>
            <person name="Ng V."/>
            <person name="Grigoriev I.V."/>
            <person name="Jackson S.A."/>
            <person name="Sutton T.D.S."/>
            <person name="Dobson A.D.W."/>
            <person name="Rama T."/>
        </authorList>
    </citation>
    <scope>NUCLEOTIDE SEQUENCE</scope>
    <source>
        <strain evidence="1">TRa018bII</strain>
    </source>
</reference>
<proteinExistence type="predicted"/>
<evidence type="ECO:0000313" key="2">
    <source>
        <dbReference type="Proteomes" id="UP000824998"/>
    </source>
</evidence>
<dbReference type="EMBL" id="MU251390">
    <property type="protein sequence ID" value="KAG9237274.1"/>
    <property type="molecule type" value="Genomic_DNA"/>
</dbReference>
<dbReference type="AlphaFoldDB" id="A0A9P7YNV2"/>
<name>A0A9P7YNV2_9HELO</name>
<comment type="caution">
    <text evidence="1">The sequence shown here is derived from an EMBL/GenBank/DDBJ whole genome shotgun (WGS) entry which is preliminary data.</text>
</comment>
<protein>
    <submittedName>
        <fullName evidence="1">Uncharacterized protein</fullName>
    </submittedName>
</protein>
<accession>A0A9P7YNV2</accession>
<dbReference type="Proteomes" id="UP000824998">
    <property type="component" value="Unassembled WGS sequence"/>
</dbReference>
<organism evidence="1 2">
    <name type="scientific">Amylocarpus encephaloides</name>
    <dbReference type="NCBI Taxonomy" id="45428"/>
    <lineage>
        <taxon>Eukaryota</taxon>
        <taxon>Fungi</taxon>
        <taxon>Dikarya</taxon>
        <taxon>Ascomycota</taxon>
        <taxon>Pezizomycotina</taxon>
        <taxon>Leotiomycetes</taxon>
        <taxon>Helotiales</taxon>
        <taxon>Helotiales incertae sedis</taxon>
        <taxon>Amylocarpus</taxon>
    </lineage>
</organism>
<gene>
    <name evidence="1" type="ORF">BJ875DRAFT_454249</name>
</gene>